<sequence length="276" mass="30480">MGGLGVRDIHLFNVALLSKHAWRIVTAPNCLLSRVLLGRYCQNSSFVDVLPTSNASHGWRSVLKGRDLLITQLEKAVGDGNSTQVWKDRWILSNNTGTPVGPPKEMDRDLMVSDLLTRGTNEWNVTKIKDIFPSLASCITSIIPSLLGAPDEFIWIHNKDGRYTTKSGYISAVKYNSLLENGGSPLPVLEWSKKVWASQCLPKIKLFMSKLMEGALPLGVNLEKRGCGSTVTCPRCGERETADHLILACTFAKQVWTDAPLQYGFDPDQFSSLSEA</sequence>
<evidence type="ECO:0000259" key="1">
    <source>
        <dbReference type="Pfam" id="PF13966"/>
    </source>
</evidence>
<proteinExistence type="predicted"/>
<name>A0A3P6FE03_BRAOL</name>
<dbReference type="Pfam" id="PF13966">
    <property type="entry name" value="zf-RVT"/>
    <property type="match status" value="1"/>
</dbReference>
<protein>
    <recommendedName>
        <fullName evidence="1">Reverse transcriptase zinc-binding domain-containing protein</fullName>
    </recommendedName>
</protein>
<gene>
    <name evidence="2" type="ORF">BOLC5T30059H</name>
</gene>
<evidence type="ECO:0000313" key="2">
    <source>
        <dbReference type="EMBL" id="VDD42512.1"/>
    </source>
</evidence>
<dbReference type="AlphaFoldDB" id="A0A3P6FE03"/>
<dbReference type="InterPro" id="IPR026960">
    <property type="entry name" value="RVT-Znf"/>
</dbReference>
<accession>A0A3P6FE03</accession>
<feature type="domain" description="Reverse transcriptase zinc-binding" evidence="1">
    <location>
        <begin position="175"/>
        <end position="256"/>
    </location>
</feature>
<reference evidence="2" key="1">
    <citation type="submission" date="2018-11" db="EMBL/GenBank/DDBJ databases">
        <authorList>
            <consortium name="Genoscope - CEA"/>
            <person name="William W."/>
        </authorList>
    </citation>
    <scope>NUCLEOTIDE SEQUENCE</scope>
</reference>
<dbReference type="EMBL" id="LR031877">
    <property type="protein sequence ID" value="VDD42512.1"/>
    <property type="molecule type" value="Genomic_DNA"/>
</dbReference>
<organism evidence="2">
    <name type="scientific">Brassica oleracea</name>
    <name type="common">Wild cabbage</name>
    <dbReference type="NCBI Taxonomy" id="3712"/>
    <lineage>
        <taxon>Eukaryota</taxon>
        <taxon>Viridiplantae</taxon>
        <taxon>Streptophyta</taxon>
        <taxon>Embryophyta</taxon>
        <taxon>Tracheophyta</taxon>
        <taxon>Spermatophyta</taxon>
        <taxon>Magnoliopsida</taxon>
        <taxon>eudicotyledons</taxon>
        <taxon>Gunneridae</taxon>
        <taxon>Pentapetalae</taxon>
        <taxon>rosids</taxon>
        <taxon>malvids</taxon>
        <taxon>Brassicales</taxon>
        <taxon>Brassicaceae</taxon>
        <taxon>Brassiceae</taxon>
        <taxon>Brassica</taxon>
    </lineage>
</organism>